<evidence type="ECO:0000313" key="7">
    <source>
        <dbReference type="Proteomes" id="UP001231518"/>
    </source>
</evidence>
<feature type="region of interest" description="Disordered" evidence="4">
    <location>
        <begin position="223"/>
        <end position="480"/>
    </location>
</feature>
<dbReference type="AlphaFoldDB" id="A0AAD7YPM6"/>
<name>A0AAD7YPM6_MYTSE</name>
<evidence type="ECO:0000259" key="5">
    <source>
        <dbReference type="Pfam" id="PF05253"/>
    </source>
</evidence>
<evidence type="ECO:0000256" key="4">
    <source>
        <dbReference type="SAM" id="MobiDB-lite"/>
    </source>
</evidence>
<gene>
    <name evidence="6" type="ORF">PYW07_004203</name>
</gene>
<sequence>MDNMEMEKRREQLRDLKTYIKGVEDEVSMILETLQWDRKKLLQSPALVTCKYDANHKIPRDKTEQHEKACYLKHNGYSEEDQLLPDPLDLESNTLVKLGKEDIEKIIAMASSSNVLFKKGVGCGGAEPLSLERLQSSYSADERRAIYDAVVSAVPACHDLTDLALLSDGSEQSSKVILSRAEILVQLRNMRRRPTKYRGAAKSRNYSDVLRDVIRVQMEHYNDARAETAPQETVENNTKETVTSNDTVDGKAVPPPIQIKTEREHPTERTYKDNNQRDYDKGRSYKPYRYEMGSRDRRDRDYDRRERSDRSRERSHSYHSDHSRKRRHDDQSRERRNFYEESEVRRQVNDSEKEYSSEKRYSKSSRDKDYDSEYKMRDLVDKERSHHRRETSRETSRYDEKRDRNTTSKDKQNRRRDRERSRERRSDYRYEERSREDIYIKQEREDSVTRDETSENAKTEYRSHKSKKRRRDRSHGDDRYYAGHNVEIGQERYERYYDMLSEVIYDPNKEIKLEN</sequence>
<feature type="compositionally biased region" description="Basic and acidic residues" evidence="4">
    <location>
        <begin position="391"/>
        <end position="463"/>
    </location>
</feature>
<evidence type="ECO:0000313" key="6">
    <source>
        <dbReference type="EMBL" id="KAJ8723023.1"/>
    </source>
</evidence>
<reference evidence="6" key="1">
    <citation type="submission" date="2023-03" db="EMBL/GenBank/DDBJ databases">
        <title>Chromosome-level genomes of two armyworms, Mythimna separata and Mythimna loreyi, provide insights into the biosynthesis and reception of sex pheromones.</title>
        <authorList>
            <person name="Zhao H."/>
        </authorList>
    </citation>
    <scope>NUCLEOTIDE SEQUENCE</scope>
    <source>
        <strain evidence="6">BeijingLab</strain>
        <tissue evidence="6">Pupa</tissue>
    </source>
</reference>
<dbReference type="InterPro" id="IPR022776">
    <property type="entry name" value="TRM13/UPF0224_CHHC_Znf_dom"/>
</dbReference>
<feature type="compositionally biased region" description="Basic and acidic residues" evidence="4">
    <location>
        <begin position="260"/>
        <end position="321"/>
    </location>
</feature>
<feature type="domain" description="CHHC U11-48K-type" evidence="5">
    <location>
        <begin position="47"/>
        <end position="70"/>
    </location>
</feature>
<proteinExistence type="predicted"/>
<dbReference type="Proteomes" id="UP001231518">
    <property type="component" value="Chromosome 15"/>
</dbReference>
<dbReference type="EMBL" id="JARGEI010000012">
    <property type="protein sequence ID" value="KAJ8723023.1"/>
    <property type="molecule type" value="Genomic_DNA"/>
</dbReference>
<keyword evidence="7" id="KW-1185">Reference proteome</keyword>
<organism evidence="6 7">
    <name type="scientific">Mythimna separata</name>
    <name type="common">Oriental armyworm</name>
    <name type="synonym">Pseudaletia separata</name>
    <dbReference type="NCBI Taxonomy" id="271217"/>
    <lineage>
        <taxon>Eukaryota</taxon>
        <taxon>Metazoa</taxon>
        <taxon>Ecdysozoa</taxon>
        <taxon>Arthropoda</taxon>
        <taxon>Hexapoda</taxon>
        <taxon>Insecta</taxon>
        <taxon>Pterygota</taxon>
        <taxon>Neoptera</taxon>
        <taxon>Endopterygota</taxon>
        <taxon>Lepidoptera</taxon>
        <taxon>Glossata</taxon>
        <taxon>Ditrysia</taxon>
        <taxon>Noctuoidea</taxon>
        <taxon>Noctuidae</taxon>
        <taxon>Noctuinae</taxon>
        <taxon>Hadenini</taxon>
        <taxon>Mythimna</taxon>
    </lineage>
</organism>
<protein>
    <recommendedName>
        <fullName evidence="5">CHHC U11-48K-type domain-containing protein</fullName>
    </recommendedName>
</protein>
<dbReference type="Pfam" id="PF05253">
    <property type="entry name" value="zf-U11-48K"/>
    <property type="match status" value="1"/>
</dbReference>
<feature type="compositionally biased region" description="Basic residues" evidence="4">
    <location>
        <begin position="464"/>
        <end position="473"/>
    </location>
</feature>
<comment type="caution">
    <text evidence="6">The sequence shown here is derived from an EMBL/GenBank/DDBJ whole genome shotgun (WGS) entry which is preliminary data.</text>
</comment>
<accession>A0AAD7YPM6</accession>
<dbReference type="GO" id="GO:0008270">
    <property type="term" value="F:zinc ion binding"/>
    <property type="evidence" value="ECO:0007669"/>
    <property type="project" value="UniProtKB-KW"/>
</dbReference>
<evidence type="ECO:0000256" key="1">
    <source>
        <dbReference type="ARBA" id="ARBA00022723"/>
    </source>
</evidence>
<evidence type="ECO:0000256" key="3">
    <source>
        <dbReference type="ARBA" id="ARBA00022833"/>
    </source>
</evidence>
<keyword evidence="2" id="KW-0863">Zinc-finger</keyword>
<feature type="compositionally biased region" description="Basic and acidic residues" evidence="4">
    <location>
        <begin position="328"/>
        <end position="384"/>
    </location>
</feature>
<keyword evidence="3" id="KW-0862">Zinc</keyword>
<feature type="compositionally biased region" description="Low complexity" evidence="4">
    <location>
        <begin position="232"/>
        <end position="243"/>
    </location>
</feature>
<evidence type="ECO:0000256" key="2">
    <source>
        <dbReference type="ARBA" id="ARBA00022771"/>
    </source>
</evidence>
<keyword evidence="1" id="KW-0479">Metal-binding</keyword>